<feature type="compositionally biased region" description="Low complexity" evidence="13">
    <location>
        <begin position="809"/>
        <end position="830"/>
    </location>
</feature>
<dbReference type="PROSITE" id="PS51194">
    <property type="entry name" value="HELICASE_CTER"/>
    <property type="match status" value="1"/>
</dbReference>
<sequence>MARANARRGGRGGSRKAPEAESTEAPAVQMPYGANFQRQDLRRRKNTSASKGGKQSSKKLNQMYGKDGRLKRKYSNGPEEITGAPVTRRQDRQQRHQHQQIAALSRSSLLKIKTKNEPMSFSSAMTPELLATLQEGDEVADARPPDLEAGDEQEPTTGLAEVLQKVFGHESFRPGQQEAMESVLNKQKTLLLLATGSGKSLCYQLPAYLLREEGLTLVVSPLVSLMSDQLARLPKCLRGAVCSGQQSRDQVREVMRAVRARMVDVLFVSPERLAMWSFDGCGLPPIALACIDEAHCVSEWSHNFRPDYLRLSEYLQGALQARRLLALTATATKPTVQSVCDILQLERVVRSDRSFSVPELLAEKAQIRVQRANLAMDIRNVPDVDLQLREIIKVLRTEVNPTDSIIIYVWRRVTADQLAKQLRPYVKGGISAYHGSMLPEARSAVQGNFMGGKIRVVVATVAFGMGLDKPDIRMVLHYGLPKSIENYIQETGRCARDGLPGKCIALVCPKDYQAMRWLESGGHGGGTKSSVVRTLLRALLGNSDTYPRHALSKEALVVAGGRPEDFEEGGFQPYCVALDEKLASRELNASTDELHSVLAHLSRYAVGSVSVLSNFPTKLKLRFFKSDPQELIAIDPLLRQVLPLAKKVGPVYTLDTAKAVAVMGGTAGQLSTGLWQARGDEFSVEKAEYGYMVAVLRSVSEAEVDDWAEQISSINVRARASAVEKLDACFLALTRSAEARERQKVAEPDATESAADVTMNGLIDAYFSATEEPSAVVSGGTEERRRRLSAALGAEYHLASQARPLAQRPSAAFPSARGSGGAASSAAAPSERQRVTEGLVRATVARLLMDPDWPELPCSELDALVTCVAQFLAGVGSVVLPTLKWREHRFWGHFRNFGDFQHLEEHVHAAVEKCLPMVQKHKRQKTA</sequence>
<dbReference type="GO" id="GO:0043138">
    <property type="term" value="F:3'-5' DNA helicase activity"/>
    <property type="evidence" value="ECO:0007669"/>
    <property type="project" value="UniProtKB-EC"/>
</dbReference>
<keyword evidence="6" id="KW-0067">ATP-binding</keyword>
<dbReference type="GO" id="GO:0005737">
    <property type="term" value="C:cytoplasm"/>
    <property type="evidence" value="ECO:0007669"/>
    <property type="project" value="TreeGrafter"/>
</dbReference>
<evidence type="ECO:0000256" key="11">
    <source>
        <dbReference type="ARBA" id="ARBA00034808"/>
    </source>
</evidence>
<evidence type="ECO:0000256" key="6">
    <source>
        <dbReference type="ARBA" id="ARBA00022840"/>
    </source>
</evidence>
<keyword evidence="8" id="KW-0413">Isomerase</keyword>
<dbReference type="CDD" id="cd18018">
    <property type="entry name" value="DEXHc_RecQ4-like"/>
    <property type="match status" value="1"/>
</dbReference>
<comment type="similarity">
    <text evidence="2">Belongs to the helicase family. RecQ subfamily.</text>
</comment>
<dbReference type="Gene3D" id="3.40.50.300">
    <property type="entry name" value="P-loop containing nucleotide triphosphate hydrolases"/>
    <property type="match status" value="2"/>
</dbReference>
<evidence type="ECO:0000256" key="3">
    <source>
        <dbReference type="ARBA" id="ARBA00022741"/>
    </source>
</evidence>
<comment type="catalytic activity">
    <reaction evidence="12">
        <text>ATP + H2O = ADP + phosphate + H(+)</text>
        <dbReference type="Rhea" id="RHEA:13065"/>
        <dbReference type="ChEBI" id="CHEBI:15377"/>
        <dbReference type="ChEBI" id="CHEBI:15378"/>
        <dbReference type="ChEBI" id="CHEBI:30616"/>
        <dbReference type="ChEBI" id="CHEBI:43474"/>
        <dbReference type="ChEBI" id="CHEBI:456216"/>
    </reaction>
</comment>
<dbReference type="SUPFAM" id="SSF52540">
    <property type="entry name" value="P-loop containing nucleoside triphosphate hydrolases"/>
    <property type="match status" value="1"/>
</dbReference>
<dbReference type="InterPro" id="IPR027417">
    <property type="entry name" value="P-loop_NTPase"/>
</dbReference>
<accession>A0AA36NFN4</accession>
<comment type="catalytic activity">
    <reaction evidence="10">
        <text>Couples ATP hydrolysis with the unwinding of duplex DNA by translocating in the 3'-5' direction.</text>
        <dbReference type="EC" id="5.6.2.4"/>
    </reaction>
</comment>
<evidence type="ECO:0000259" key="15">
    <source>
        <dbReference type="PROSITE" id="PS51194"/>
    </source>
</evidence>
<dbReference type="GO" id="GO:0005694">
    <property type="term" value="C:chromosome"/>
    <property type="evidence" value="ECO:0007669"/>
    <property type="project" value="TreeGrafter"/>
</dbReference>
<dbReference type="GO" id="GO:0009378">
    <property type="term" value="F:four-way junction helicase activity"/>
    <property type="evidence" value="ECO:0007669"/>
    <property type="project" value="TreeGrafter"/>
</dbReference>
<evidence type="ECO:0000256" key="12">
    <source>
        <dbReference type="ARBA" id="ARBA00049360"/>
    </source>
</evidence>
<evidence type="ECO:0000256" key="10">
    <source>
        <dbReference type="ARBA" id="ARBA00034617"/>
    </source>
</evidence>
<dbReference type="GO" id="GO:0005524">
    <property type="term" value="F:ATP binding"/>
    <property type="evidence" value="ECO:0007669"/>
    <property type="project" value="UniProtKB-KW"/>
</dbReference>
<feature type="region of interest" description="Disordered" evidence="13">
    <location>
        <begin position="803"/>
        <end position="835"/>
    </location>
</feature>
<keyword evidence="5" id="KW-0347">Helicase</keyword>
<dbReference type="Pfam" id="PF00271">
    <property type="entry name" value="Helicase_C"/>
    <property type="match status" value="1"/>
</dbReference>
<dbReference type="GO" id="GO:0003677">
    <property type="term" value="F:DNA binding"/>
    <property type="evidence" value="ECO:0007669"/>
    <property type="project" value="UniProtKB-KW"/>
</dbReference>
<feature type="compositionally biased region" description="Basic residues" evidence="13">
    <location>
        <begin position="1"/>
        <end position="14"/>
    </location>
</feature>
<feature type="compositionally biased region" description="Low complexity" evidence="13">
    <location>
        <begin position="48"/>
        <end position="59"/>
    </location>
</feature>
<name>A0AA36NFN4_9DINO</name>
<dbReference type="AlphaFoldDB" id="A0AA36NFN4"/>
<feature type="domain" description="Helicase ATP-binding" evidence="14">
    <location>
        <begin position="180"/>
        <end position="349"/>
    </location>
</feature>
<dbReference type="InterPro" id="IPR011545">
    <property type="entry name" value="DEAD/DEAH_box_helicase_dom"/>
</dbReference>
<dbReference type="FunFam" id="3.40.50.300:FF:000772">
    <property type="entry name" value="ATP-dependent DNA helicase Q4"/>
    <property type="match status" value="1"/>
</dbReference>
<dbReference type="SMART" id="SM00487">
    <property type="entry name" value="DEXDc"/>
    <property type="match status" value="1"/>
</dbReference>
<dbReference type="InterPro" id="IPR014001">
    <property type="entry name" value="Helicase_ATP-bd"/>
</dbReference>
<dbReference type="Pfam" id="PF00270">
    <property type="entry name" value="DEAD"/>
    <property type="match status" value="1"/>
</dbReference>
<dbReference type="GO" id="GO:0005634">
    <property type="term" value="C:nucleus"/>
    <property type="evidence" value="ECO:0007669"/>
    <property type="project" value="UniProtKB-SubCell"/>
</dbReference>
<protein>
    <recommendedName>
        <fullName evidence="11">DNA 3'-5' helicase</fullName>
        <ecNumber evidence="11">5.6.2.4</ecNumber>
    </recommendedName>
</protein>
<dbReference type="InterPro" id="IPR004589">
    <property type="entry name" value="DNA_helicase_ATP-dep_RecQ"/>
</dbReference>
<reference evidence="16" key="1">
    <citation type="submission" date="2023-08" db="EMBL/GenBank/DDBJ databases">
        <authorList>
            <person name="Chen Y."/>
            <person name="Shah S."/>
            <person name="Dougan E. K."/>
            <person name="Thang M."/>
            <person name="Chan C."/>
        </authorList>
    </citation>
    <scope>NUCLEOTIDE SEQUENCE</scope>
</reference>
<evidence type="ECO:0000256" key="1">
    <source>
        <dbReference type="ARBA" id="ARBA00004123"/>
    </source>
</evidence>
<dbReference type="GO" id="GO:0000724">
    <property type="term" value="P:double-strand break repair via homologous recombination"/>
    <property type="evidence" value="ECO:0007669"/>
    <property type="project" value="TreeGrafter"/>
</dbReference>
<evidence type="ECO:0000256" key="2">
    <source>
        <dbReference type="ARBA" id="ARBA00005446"/>
    </source>
</evidence>
<keyword evidence="3" id="KW-0547">Nucleotide-binding</keyword>
<evidence type="ECO:0000313" key="16">
    <source>
        <dbReference type="EMBL" id="CAJ1404599.1"/>
    </source>
</evidence>
<organism evidence="16 17">
    <name type="scientific">Effrenium voratum</name>
    <dbReference type="NCBI Taxonomy" id="2562239"/>
    <lineage>
        <taxon>Eukaryota</taxon>
        <taxon>Sar</taxon>
        <taxon>Alveolata</taxon>
        <taxon>Dinophyceae</taxon>
        <taxon>Suessiales</taxon>
        <taxon>Symbiodiniaceae</taxon>
        <taxon>Effrenium</taxon>
    </lineage>
</organism>
<dbReference type="GO" id="GO:0016787">
    <property type="term" value="F:hydrolase activity"/>
    <property type="evidence" value="ECO:0007669"/>
    <property type="project" value="UniProtKB-KW"/>
</dbReference>
<keyword evidence="17" id="KW-1185">Reference proteome</keyword>
<evidence type="ECO:0000256" key="9">
    <source>
        <dbReference type="ARBA" id="ARBA00023242"/>
    </source>
</evidence>
<dbReference type="PROSITE" id="PS51192">
    <property type="entry name" value="HELICASE_ATP_BIND_1"/>
    <property type="match status" value="1"/>
</dbReference>
<comment type="subcellular location">
    <subcellularLocation>
        <location evidence="1">Nucleus</location>
    </subcellularLocation>
</comment>
<evidence type="ECO:0000313" key="17">
    <source>
        <dbReference type="Proteomes" id="UP001178507"/>
    </source>
</evidence>
<gene>
    <name evidence="16" type="ORF">EVOR1521_LOCUS27017</name>
</gene>
<comment type="caution">
    <text evidence="16">The sequence shown here is derived from an EMBL/GenBank/DDBJ whole genome shotgun (WGS) entry which is preliminary data.</text>
</comment>
<evidence type="ECO:0000256" key="8">
    <source>
        <dbReference type="ARBA" id="ARBA00023235"/>
    </source>
</evidence>
<dbReference type="NCBIfam" id="TIGR00614">
    <property type="entry name" value="recQ_fam"/>
    <property type="match status" value="1"/>
</dbReference>
<keyword evidence="7" id="KW-0238">DNA-binding</keyword>
<dbReference type="SMART" id="SM00490">
    <property type="entry name" value="HELICc"/>
    <property type="match status" value="1"/>
</dbReference>
<evidence type="ECO:0000259" key="14">
    <source>
        <dbReference type="PROSITE" id="PS51192"/>
    </source>
</evidence>
<dbReference type="Proteomes" id="UP001178507">
    <property type="component" value="Unassembled WGS sequence"/>
</dbReference>
<proteinExistence type="inferred from homology"/>
<feature type="region of interest" description="Disordered" evidence="13">
    <location>
        <begin position="1"/>
        <end position="102"/>
    </location>
</feature>
<evidence type="ECO:0000256" key="5">
    <source>
        <dbReference type="ARBA" id="ARBA00022806"/>
    </source>
</evidence>
<dbReference type="EC" id="5.6.2.4" evidence="11"/>
<dbReference type="PANTHER" id="PTHR13710">
    <property type="entry name" value="DNA HELICASE RECQ FAMILY MEMBER"/>
    <property type="match status" value="1"/>
</dbReference>
<evidence type="ECO:0000256" key="4">
    <source>
        <dbReference type="ARBA" id="ARBA00022801"/>
    </source>
</evidence>
<dbReference type="PANTHER" id="PTHR13710:SF108">
    <property type="entry name" value="ATP-DEPENDENT DNA HELICASE Q4"/>
    <property type="match status" value="1"/>
</dbReference>
<dbReference type="EMBL" id="CAUJNA010003549">
    <property type="protein sequence ID" value="CAJ1404599.1"/>
    <property type="molecule type" value="Genomic_DNA"/>
</dbReference>
<evidence type="ECO:0000256" key="7">
    <source>
        <dbReference type="ARBA" id="ARBA00023125"/>
    </source>
</evidence>
<evidence type="ECO:0000256" key="13">
    <source>
        <dbReference type="SAM" id="MobiDB-lite"/>
    </source>
</evidence>
<feature type="domain" description="Helicase C-terminal" evidence="15">
    <location>
        <begin position="387"/>
        <end position="540"/>
    </location>
</feature>
<keyword evidence="9" id="KW-0539">Nucleus</keyword>
<dbReference type="InterPro" id="IPR001650">
    <property type="entry name" value="Helicase_C-like"/>
</dbReference>
<keyword evidence="4" id="KW-0378">Hydrolase</keyword>